<dbReference type="InterPro" id="IPR050706">
    <property type="entry name" value="Cyclic-di-GMP_PDE-like"/>
</dbReference>
<keyword evidence="4" id="KW-1185">Reference proteome</keyword>
<dbReference type="InterPro" id="IPR035919">
    <property type="entry name" value="EAL_sf"/>
</dbReference>
<reference evidence="3 4" key="1">
    <citation type="submission" date="2018-10" db="EMBL/GenBank/DDBJ databases">
        <title>Genome sequencing of Arthrobacter oryzae TNB02.</title>
        <authorList>
            <person name="Cho Y.-J."/>
            <person name="Cho A."/>
            <person name="Kim O.-S."/>
        </authorList>
    </citation>
    <scope>NUCLEOTIDE SEQUENCE [LARGE SCALE GENOMIC DNA]</scope>
    <source>
        <strain evidence="3 4">TNB02</strain>
    </source>
</reference>
<dbReference type="SMART" id="SM00052">
    <property type="entry name" value="EAL"/>
    <property type="match status" value="1"/>
</dbReference>
<gene>
    <name evidence="3" type="ORF">D7003_13165</name>
</gene>
<feature type="compositionally biased region" description="Pro residues" evidence="1">
    <location>
        <begin position="10"/>
        <end position="20"/>
    </location>
</feature>
<dbReference type="EMBL" id="RBED01000110">
    <property type="protein sequence ID" value="RNL53066.1"/>
    <property type="molecule type" value="Genomic_DNA"/>
</dbReference>
<dbReference type="InterPro" id="IPR001633">
    <property type="entry name" value="EAL_dom"/>
</dbReference>
<dbReference type="CDD" id="cd01948">
    <property type="entry name" value="EAL"/>
    <property type="match status" value="1"/>
</dbReference>
<feature type="region of interest" description="Disordered" evidence="1">
    <location>
        <begin position="1"/>
        <end position="22"/>
    </location>
</feature>
<dbReference type="PANTHER" id="PTHR33121:SF76">
    <property type="entry name" value="SIGNALING PROTEIN"/>
    <property type="match status" value="1"/>
</dbReference>
<accession>A0A3N0BUP7</accession>
<proteinExistence type="predicted"/>
<dbReference type="Gene3D" id="3.20.20.450">
    <property type="entry name" value="EAL domain"/>
    <property type="match status" value="1"/>
</dbReference>
<evidence type="ECO:0000313" key="4">
    <source>
        <dbReference type="Proteomes" id="UP000273807"/>
    </source>
</evidence>
<dbReference type="OrthoDB" id="23692at2"/>
<dbReference type="PROSITE" id="PS50883">
    <property type="entry name" value="EAL"/>
    <property type="match status" value="1"/>
</dbReference>
<name>A0A3N0BUP7_9MICC</name>
<comment type="caution">
    <text evidence="3">The sequence shown here is derived from an EMBL/GenBank/DDBJ whole genome shotgun (WGS) entry which is preliminary data.</text>
</comment>
<dbReference type="SUPFAM" id="SSF141868">
    <property type="entry name" value="EAL domain-like"/>
    <property type="match status" value="1"/>
</dbReference>
<evidence type="ECO:0000256" key="1">
    <source>
        <dbReference type="SAM" id="MobiDB-lite"/>
    </source>
</evidence>
<dbReference type="GO" id="GO:0071111">
    <property type="term" value="F:cyclic-guanylate-specific phosphodiesterase activity"/>
    <property type="evidence" value="ECO:0007669"/>
    <property type="project" value="InterPro"/>
</dbReference>
<feature type="domain" description="EAL" evidence="2">
    <location>
        <begin position="19"/>
        <end position="262"/>
    </location>
</feature>
<dbReference type="Proteomes" id="UP000273807">
    <property type="component" value="Unassembled WGS sequence"/>
</dbReference>
<evidence type="ECO:0000259" key="2">
    <source>
        <dbReference type="PROSITE" id="PS50883"/>
    </source>
</evidence>
<dbReference type="Pfam" id="PF00563">
    <property type="entry name" value="EAL"/>
    <property type="match status" value="1"/>
</dbReference>
<organism evidence="3 4">
    <name type="scientific">Arthrobacter oryzae</name>
    <dbReference type="NCBI Taxonomy" id="409290"/>
    <lineage>
        <taxon>Bacteria</taxon>
        <taxon>Bacillati</taxon>
        <taxon>Actinomycetota</taxon>
        <taxon>Actinomycetes</taxon>
        <taxon>Micrococcales</taxon>
        <taxon>Micrococcaceae</taxon>
        <taxon>Arthrobacter</taxon>
    </lineage>
</organism>
<protein>
    <submittedName>
        <fullName evidence="3">EAL domain-containing protein</fullName>
    </submittedName>
</protein>
<dbReference type="PANTHER" id="PTHR33121">
    <property type="entry name" value="CYCLIC DI-GMP PHOSPHODIESTERASE PDEF"/>
    <property type="match status" value="1"/>
</dbReference>
<dbReference type="AlphaFoldDB" id="A0A3N0BUP7"/>
<evidence type="ECO:0000313" key="3">
    <source>
        <dbReference type="EMBL" id="RNL53066.1"/>
    </source>
</evidence>
<sequence>MINQKEQPMPMDPPSTPPAATPALKIGEILTGGMLLTAFQPIVDLTTGATTGVEAFTRFAGDGTEDADHWFAAAAVASLGRELEFAALESALGAAVHLPPQLYVALKVSPAVCLDPLLPGLLQGSALTPGRTVLQLTEALTDAQLTAIATVLAPLRRQGVLLGVDHAGSYVDSIRHIRQLRPDIIKIDRGLIAGIDTDYLRHAFGDAMAGFAGKLGATLVAEGIETGAELAAVRSLGITAGQGYLLGRPTTSPEDWAHWHEL</sequence>